<evidence type="ECO:0000256" key="1">
    <source>
        <dbReference type="SAM" id="MobiDB-lite"/>
    </source>
</evidence>
<feature type="region of interest" description="Disordered" evidence="1">
    <location>
        <begin position="47"/>
        <end position="71"/>
    </location>
</feature>
<evidence type="ECO:0000313" key="3">
    <source>
        <dbReference type="Proteomes" id="UP000585474"/>
    </source>
</evidence>
<comment type="caution">
    <text evidence="2">The sequence shown here is derived from an EMBL/GenBank/DDBJ whole genome shotgun (WGS) entry which is preliminary data.</text>
</comment>
<feature type="compositionally biased region" description="Polar residues" evidence="1">
    <location>
        <begin position="48"/>
        <end position="63"/>
    </location>
</feature>
<dbReference type="PANTHER" id="PTHR43060">
    <property type="entry name" value="3-HYDROXYISOBUTYRATE DEHYDROGENASE-LIKE 1, MITOCHONDRIAL-RELATED"/>
    <property type="match status" value="1"/>
</dbReference>
<reference evidence="2 3" key="1">
    <citation type="submission" date="2019-07" db="EMBL/GenBank/DDBJ databases">
        <title>De Novo Assembly of kiwifruit Actinidia rufa.</title>
        <authorList>
            <person name="Sugita-Konishi S."/>
            <person name="Sato K."/>
            <person name="Mori E."/>
            <person name="Abe Y."/>
            <person name="Kisaki G."/>
            <person name="Hamano K."/>
            <person name="Suezawa K."/>
            <person name="Otani M."/>
            <person name="Fukuda T."/>
            <person name="Manabe T."/>
            <person name="Gomi K."/>
            <person name="Tabuchi M."/>
            <person name="Akimitsu K."/>
            <person name="Kataoka I."/>
        </authorList>
    </citation>
    <scope>NUCLEOTIDE SEQUENCE [LARGE SCALE GENOMIC DNA]</scope>
    <source>
        <strain evidence="3">cv. Fuchu</strain>
    </source>
</reference>
<dbReference type="PANTHER" id="PTHR43060:SF13">
    <property type="entry name" value="3-HYDROXYISOBUTYRATE DEHYDROGENASE-LIKE 2, MITOCHONDRIAL-RELATED"/>
    <property type="match status" value="1"/>
</dbReference>
<protein>
    <submittedName>
        <fullName evidence="2">Uncharacterized protein</fullName>
    </submittedName>
</protein>
<gene>
    <name evidence="2" type="ORF">Acr_10g0001080</name>
</gene>
<accession>A0A7J0F804</accession>
<keyword evidence="3" id="KW-1185">Reference proteome</keyword>
<evidence type="ECO:0000313" key="2">
    <source>
        <dbReference type="EMBL" id="GFY94723.1"/>
    </source>
</evidence>
<organism evidence="2 3">
    <name type="scientific">Actinidia rufa</name>
    <dbReference type="NCBI Taxonomy" id="165716"/>
    <lineage>
        <taxon>Eukaryota</taxon>
        <taxon>Viridiplantae</taxon>
        <taxon>Streptophyta</taxon>
        <taxon>Embryophyta</taxon>
        <taxon>Tracheophyta</taxon>
        <taxon>Spermatophyta</taxon>
        <taxon>Magnoliopsida</taxon>
        <taxon>eudicotyledons</taxon>
        <taxon>Gunneridae</taxon>
        <taxon>Pentapetalae</taxon>
        <taxon>asterids</taxon>
        <taxon>Ericales</taxon>
        <taxon>Actinidiaceae</taxon>
        <taxon>Actinidia</taxon>
    </lineage>
</organism>
<dbReference type="AlphaFoldDB" id="A0A7J0F804"/>
<proteinExistence type="predicted"/>
<name>A0A7J0F804_9ERIC</name>
<dbReference type="Proteomes" id="UP000585474">
    <property type="component" value="Unassembled WGS sequence"/>
</dbReference>
<dbReference type="InterPro" id="IPR013328">
    <property type="entry name" value="6PGD_dom2"/>
</dbReference>
<dbReference type="EMBL" id="BJWL01000010">
    <property type="protein sequence ID" value="GFY94723.1"/>
    <property type="molecule type" value="Genomic_DNA"/>
</dbReference>
<dbReference type="OrthoDB" id="435038at2759"/>
<dbReference type="Gene3D" id="1.10.1040.10">
    <property type="entry name" value="N-(1-d-carboxylethyl)-l-norvaline Dehydrogenase, domain 2"/>
    <property type="match status" value="1"/>
</dbReference>
<sequence>MHNNCTGSSALCNVVFTLPGHPQDGRQTVLENDVGILSGLNPGEVGSLWTTPVATQPSPNRSSRPPEKRVPGRWTPCCLDAISGREIGNWPYWPVVTEECGAGRGAISGGSEGRGGMVMELFGKRMVGRDFGAGGFAEYMVKDLGMVDVVEEEGEDVVVLPGAALSKQLFSGMGSLALKGLSM</sequence>